<evidence type="ECO:0000313" key="1">
    <source>
        <dbReference type="EMBL" id="KKL12081.1"/>
    </source>
</evidence>
<sequence length="84" mass="9657">MSKIMKLEIYYNDTKCRWEIPIPFQDRRDFRVFNDSVRVAIAGAIRAGIAIASGKEVPYFSSDSSIEDHLDEDLRQWLTSSSKA</sequence>
<reference evidence="1" key="1">
    <citation type="journal article" date="2015" name="Nature">
        <title>Complex archaea that bridge the gap between prokaryotes and eukaryotes.</title>
        <authorList>
            <person name="Spang A."/>
            <person name="Saw J.H."/>
            <person name="Jorgensen S.L."/>
            <person name="Zaremba-Niedzwiedzka K."/>
            <person name="Martijn J."/>
            <person name="Lind A.E."/>
            <person name="van Eijk R."/>
            <person name="Schleper C."/>
            <person name="Guy L."/>
            <person name="Ettema T.J."/>
        </authorList>
    </citation>
    <scope>NUCLEOTIDE SEQUENCE</scope>
</reference>
<accession>A0A0F9D2P4</accession>
<dbReference type="EMBL" id="LAZR01041404">
    <property type="protein sequence ID" value="KKL12081.1"/>
    <property type="molecule type" value="Genomic_DNA"/>
</dbReference>
<organism evidence="1">
    <name type="scientific">marine sediment metagenome</name>
    <dbReference type="NCBI Taxonomy" id="412755"/>
    <lineage>
        <taxon>unclassified sequences</taxon>
        <taxon>metagenomes</taxon>
        <taxon>ecological metagenomes</taxon>
    </lineage>
</organism>
<proteinExistence type="predicted"/>
<protein>
    <submittedName>
        <fullName evidence="1">Uncharacterized protein</fullName>
    </submittedName>
</protein>
<name>A0A0F9D2P4_9ZZZZ</name>
<dbReference type="AlphaFoldDB" id="A0A0F9D2P4"/>
<comment type="caution">
    <text evidence="1">The sequence shown here is derived from an EMBL/GenBank/DDBJ whole genome shotgun (WGS) entry which is preliminary data.</text>
</comment>
<gene>
    <name evidence="1" type="ORF">LCGC14_2539330</name>
</gene>